<dbReference type="InterPro" id="IPR050682">
    <property type="entry name" value="ModA/WtpA"/>
</dbReference>
<name>A0ABV9NQM3_9GAMM</name>
<proteinExistence type="inferred from homology"/>
<protein>
    <submittedName>
        <fullName evidence="5">Molybdate ABC transporter substrate-binding protein</fullName>
    </submittedName>
</protein>
<dbReference type="Proteomes" id="UP001595892">
    <property type="component" value="Unassembled WGS sequence"/>
</dbReference>
<gene>
    <name evidence="5" type="primary">modA</name>
    <name evidence="5" type="ORF">ACFO3Q_14665</name>
</gene>
<dbReference type="PIRSF" id="PIRSF004846">
    <property type="entry name" value="ModA"/>
    <property type="match status" value="1"/>
</dbReference>
<keyword evidence="6" id="KW-1185">Reference proteome</keyword>
<evidence type="ECO:0000256" key="4">
    <source>
        <dbReference type="SAM" id="SignalP"/>
    </source>
</evidence>
<comment type="similarity">
    <text evidence="1">Belongs to the bacterial solute-binding protein ModA family.</text>
</comment>
<feature type="chain" id="PRO_5046989322" evidence="4">
    <location>
        <begin position="27"/>
        <end position="260"/>
    </location>
</feature>
<comment type="caution">
    <text evidence="5">The sequence shown here is derived from an EMBL/GenBank/DDBJ whole genome shotgun (WGS) entry which is preliminary data.</text>
</comment>
<dbReference type="Pfam" id="PF13531">
    <property type="entry name" value="SBP_bac_11"/>
    <property type="match status" value="1"/>
</dbReference>
<evidence type="ECO:0000256" key="3">
    <source>
        <dbReference type="ARBA" id="ARBA00022729"/>
    </source>
</evidence>
<dbReference type="PANTHER" id="PTHR30632">
    <property type="entry name" value="MOLYBDATE-BINDING PERIPLASMIC PROTEIN"/>
    <property type="match status" value="1"/>
</dbReference>
<evidence type="ECO:0000313" key="5">
    <source>
        <dbReference type="EMBL" id="MFC4729410.1"/>
    </source>
</evidence>
<dbReference type="NCBIfam" id="TIGR01256">
    <property type="entry name" value="modA"/>
    <property type="match status" value="1"/>
</dbReference>
<dbReference type="SUPFAM" id="SSF53850">
    <property type="entry name" value="Periplasmic binding protein-like II"/>
    <property type="match status" value="1"/>
</dbReference>
<reference evidence="6" key="1">
    <citation type="journal article" date="2019" name="Int. J. Syst. Evol. Microbiol.">
        <title>The Global Catalogue of Microorganisms (GCM) 10K type strain sequencing project: providing services to taxonomists for standard genome sequencing and annotation.</title>
        <authorList>
            <consortium name="The Broad Institute Genomics Platform"/>
            <consortium name="The Broad Institute Genome Sequencing Center for Infectious Disease"/>
            <person name="Wu L."/>
            <person name="Ma J."/>
        </authorList>
    </citation>
    <scope>NUCLEOTIDE SEQUENCE [LARGE SCALE GENOMIC DNA]</scope>
    <source>
        <strain evidence="6">CGMCC 1.13574</strain>
    </source>
</reference>
<keyword evidence="3 4" id="KW-0732">Signal</keyword>
<accession>A0ABV9NQM3</accession>
<dbReference type="InterPro" id="IPR005950">
    <property type="entry name" value="ModA"/>
</dbReference>
<feature type="signal peptide" evidence="4">
    <location>
        <begin position="1"/>
        <end position="26"/>
    </location>
</feature>
<sequence length="260" mass="26707">MCTFRRLLSGIALLALALALPAVGRAADGPVTVFAAASLRGALDEVVAGWRAAGGAPVRISYAGSSTLARQVERGAPADLFLSADVEWMDSLERGGHLVAGSRRDLLGNTLVLIAPRTAATGGDPLASAQAFAAALDDGRLAMARVATVPAGKYGRDALAHLGLWESAAPRVVEAEDVRQALMLVARGEAPLGVVYASDAQAEPRVRVVAGFPAGSHAPIVYPAAAVARRGAHPQARALLDWFAAPGAAAVFARHGFVLR</sequence>
<evidence type="ECO:0000313" key="6">
    <source>
        <dbReference type="Proteomes" id="UP001595892"/>
    </source>
</evidence>
<dbReference type="EMBL" id="JBHSGG010000043">
    <property type="protein sequence ID" value="MFC4729410.1"/>
    <property type="molecule type" value="Genomic_DNA"/>
</dbReference>
<dbReference type="RefSeq" id="WP_377005478.1">
    <property type="nucleotide sequence ID" value="NZ_JBHSGG010000043.1"/>
</dbReference>
<evidence type="ECO:0000256" key="1">
    <source>
        <dbReference type="ARBA" id="ARBA00009175"/>
    </source>
</evidence>
<keyword evidence="2" id="KW-0479">Metal-binding</keyword>
<dbReference type="PANTHER" id="PTHR30632:SF17">
    <property type="entry name" value="MOLYBDATE-BINDING PROTEIN MODA"/>
    <property type="match status" value="1"/>
</dbReference>
<dbReference type="Gene3D" id="3.40.190.10">
    <property type="entry name" value="Periplasmic binding protein-like II"/>
    <property type="match status" value="2"/>
</dbReference>
<evidence type="ECO:0000256" key="2">
    <source>
        <dbReference type="ARBA" id="ARBA00022723"/>
    </source>
</evidence>
<organism evidence="5 6">
    <name type="scientific">Coralloluteibacterium thermophilum</name>
    <dbReference type="NCBI Taxonomy" id="2707049"/>
    <lineage>
        <taxon>Bacteria</taxon>
        <taxon>Pseudomonadati</taxon>
        <taxon>Pseudomonadota</taxon>
        <taxon>Gammaproteobacteria</taxon>
        <taxon>Lysobacterales</taxon>
        <taxon>Lysobacteraceae</taxon>
        <taxon>Coralloluteibacterium</taxon>
    </lineage>
</organism>